<name>A0A5J6WZZ8_9GAMM</name>
<dbReference type="EMBL" id="CP040449">
    <property type="protein sequence ID" value="QFI54895.1"/>
    <property type="molecule type" value="Genomic_DNA"/>
</dbReference>
<dbReference type="PANTHER" id="PTHR38037:SF2">
    <property type="entry name" value="ATP-DEPENDENT ZINC PROTEASE DOMAIN-CONTAINING PROTEIN-RELATED"/>
    <property type="match status" value="1"/>
</dbReference>
<dbReference type="RefSeq" id="WP_193000493.1">
    <property type="nucleotide sequence ID" value="NZ_CP040449.1"/>
</dbReference>
<keyword evidence="3" id="KW-1185">Reference proteome</keyword>
<dbReference type="GO" id="GO:0006508">
    <property type="term" value="P:proteolysis"/>
    <property type="evidence" value="ECO:0007669"/>
    <property type="project" value="UniProtKB-KW"/>
</dbReference>
<dbReference type="PANTHER" id="PTHR38037">
    <property type="entry name" value="ZN_PROTEASE DOMAIN-CONTAINING PROTEIN"/>
    <property type="match status" value="1"/>
</dbReference>
<organism evidence="2 3">
    <name type="scientific">Aeromonas simiae</name>
    <dbReference type="NCBI Taxonomy" id="218936"/>
    <lineage>
        <taxon>Bacteria</taxon>
        <taxon>Pseudomonadati</taxon>
        <taxon>Pseudomonadota</taxon>
        <taxon>Gammaproteobacteria</taxon>
        <taxon>Aeromonadales</taxon>
        <taxon>Aeromonadaceae</taxon>
        <taxon>Aeromonas</taxon>
    </lineage>
</organism>
<dbReference type="KEGG" id="asim:FE240_09475"/>
<keyword evidence="2" id="KW-0645">Protease</keyword>
<sequence length="162" mass="18088">MRAWIVFGLMALAGSGAYGAPQIYGWAELGRLEPGGPVLRLKLDTGADTSSLDARRLREFEHQGERWVSFIVPSEGKGSKRPQERIEREVVRYVHVRGAGGSETRPVVRMAICVGERVFDDEFTLNDRSKMTYPVLLGRNTLRQMGAAVDVNRTFTIDPHCP</sequence>
<dbReference type="GO" id="GO:0008233">
    <property type="term" value="F:peptidase activity"/>
    <property type="evidence" value="ECO:0007669"/>
    <property type="project" value="UniProtKB-KW"/>
</dbReference>
<proteinExistence type="predicted"/>
<dbReference type="AlphaFoldDB" id="A0A5J6WZZ8"/>
<keyword evidence="2" id="KW-0378">Hydrolase</keyword>
<reference evidence="2 3" key="1">
    <citation type="submission" date="2019-05" db="EMBL/GenBank/DDBJ databases">
        <title>OXA-830, a novel chromosomally encoded expanded-spectrum class D beta-lactamase in Aeromonas simiae.</title>
        <authorList>
            <person name="Zhou W."/>
            <person name="Chen Q."/>
        </authorList>
    </citation>
    <scope>NUCLEOTIDE SEQUENCE [LARGE SCALE GENOMIC DNA]</scope>
    <source>
        <strain evidence="2 3">A6</strain>
    </source>
</reference>
<gene>
    <name evidence="2" type="ORF">FE240_09475</name>
</gene>
<dbReference type="InterPro" id="IPR021109">
    <property type="entry name" value="Peptidase_aspartic_dom_sf"/>
</dbReference>
<evidence type="ECO:0000313" key="3">
    <source>
        <dbReference type="Proteomes" id="UP000594034"/>
    </source>
</evidence>
<evidence type="ECO:0000259" key="1">
    <source>
        <dbReference type="Pfam" id="PF05618"/>
    </source>
</evidence>
<dbReference type="Proteomes" id="UP000594034">
    <property type="component" value="Chromosome"/>
</dbReference>
<dbReference type="InterPro" id="IPR008503">
    <property type="entry name" value="Asp_endopeptidase"/>
</dbReference>
<evidence type="ECO:0000313" key="2">
    <source>
        <dbReference type="EMBL" id="QFI54895.1"/>
    </source>
</evidence>
<protein>
    <submittedName>
        <fullName evidence="2">ATP-dependent zinc protease</fullName>
    </submittedName>
</protein>
<dbReference type="SUPFAM" id="SSF50630">
    <property type="entry name" value="Acid proteases"/>
    <property type="match status" value="1"/>
</dbReference>
<dbReference type="Gene3D" id="2.40.70.10">
    <property type="entry name" value="Acid Proteases"/>
    <property type="match status" value="1"/>
</dbReference>
<dbReference type="Pfam" id="PF05618">
    <property type="entry name" value="Zn_protease"/>
    <property type="match status" value="1"/>
</dbReference>
<feature type="domain" description="Retropepsin-like aspartic endopeptidase" evidence="1">
    <location>
        <begin position="23"/>
        <end position="158"/>
    </location>
</feature>
<accession>A0A5J6WZZ8</accession>